<gene>
    <name evidence="7" type="ORF">IFM60648_05693</name>
</gene>
<feature type="domain" description="CBS" evidence="6">
    <location>
        <begin position="348"/>
        <end position="406"/>
    </location>
</feature>
<evidence type="ECO:0000259" key="6">
    <source>
        <dbReference type="PROSITE" id="PS51371"/>
    </source>
</evidence>
<dbReference type="Gene3D" id="3.10.580.10">
    <property type="entry name" value="CBS-domain"/>
    <property type="match status" value="2"/>
</dbReference>
<dbReference type="PROSITE" id="PS51371">
    <property type="entry name" value="CBS"/>
    <property type="match status" value="3"/>
</dbReference>
<comment type="similarity">
    <text evidence="1">Belongs to the 5'-AMP-activated protein kinase gamma subunit family.</text>
</comment>
<feature type="domain" description="CBS" evidence="6">
    <location>
        <begin position="274"/>
        <end position="334"/>
    </location>
</feature>
<feature type="compositionally biased region" description="Polar residues" evidence="5">
    <location>
        <begin position="8"/>
        <end position="18"/>
    </location>
</feature>
<evidence type="ECO:0000256" key="2">
    <source>
        <dbReference type="ARBA" id="ARBA00022737"/>
    </source>
</evidence>
<comment type="caution">
    <text evidence="7">The sequence shown here is derived from an EMBL/GenBank/DDBJ whole genome shotgun (WGS) entry which is preliminary data.</text>
</comment>
<dbReference type="SMART" id="SM00116">
    <property type="entry name" value="CBS"/>
    <property type="match status" value="3"/>
</dbReference>
<feature type="compositionally biased region" description="Low complexity" evidence="5">
    <location>
        <begin position="25"/>
        <end position="48"/>
    </location>
</feature>
<dbReference type="PANTHER" id="PTHR13780:SF35">
    <property type="entry name" value="LD22662P"/>
    <property type="match status" value="1"/>
</dbReference>
<proteinExistence type="inferred from homology"/>
<dbReference type="InterPro" id="IPR050511">
    <property type="entry name" value="AMPK_gamma/SDS23_families"/>
</dbReference>
<dbReference type="GO" id="GO:0016301">
    <property type="term" value="F:kinase activity"/>
    <property type="evidence" value="ECO:0007669"/>
    <property type="project" value="UniProtKB-KW"/>
</dbReference>
<dbReference type="Pfam" id="PF00571">
    <property type="entry name" value="CBS"/>
    <property type="match status" value="3"/>
</dbReference>
<dbReference type="SUPFAM" id="SSF54631">
    <property type="entry name" value="CBS-domain pair"/>
    <property type="match status" value="2"/>
</dbReference>
<dbReference type="Proteomes" id="UP000465220">
    <property type="component" value="Unassembled WGS sequence"/>
</dbReference>
<dbReference type="EMBL" id="BLKI01000030">
    <property type="protein sequence ID" value="GFF80266.1"/>
    <property type="molecule type" value="Genomic_DNA"/>
</dbReference>
<keyword evidence="8" id="KW-1185">Reference proteome</keyword>
<keyword evidence="7" id="KW-0808">Transferase</keyword>
<keyword evidence="7" id="KW-0418">Kinase</keyword>
<dbReference type="PANTHER" id="PTHR13780">
    <property type="entry name" value="AMP-ACTIVATED PROTEIN KINASE, GAMMA REGULATORY SUBUNIT"/>
    <property type="match status" value="1"/>
</dbReference>
<organism evidence="7 8">
    <name type="scientific">Aspergillus lentulus</name>
    <dbReference type="NCBI Taxonomy" id="293939"/>
    <lineage>
        <taxon>Eukaryota</taxon>
        <taxon>Fungi</taxon>
        <taxon>Dikarya</taxon>
        <taxon>Ascomycota</taxon>
        <taxon>Pezizomycotina</taxon>
        <taxon>Eurotiomycetes</taxon>
        <taxon>Eurotiomycetidae</taxon>
        <taxon>Eurotiales</taxon>
        <taxon>Aspergillaceae</taxon>
        <taxon>Aspergillus</taxon>
        <taxon>Aspergillus subgen. Fumigati</taxon>
    </lineage>
</organism>
<keyword evidence="3 4" id="KW-0129">CBS domain</keyword>
<evidence type="ECO:0000256" key="4">
    <source>
        <dbReference type="PROSITE-ProRule" id="PRU00703"/>
    </source>
</evidence>
<feature type="region of interest" description="Disordered" evidence="5">
    <location>
        <begin position="1"/>
        <end position="48"/>
    </location>
</feature>
<evidence type="ECO:0000313" key="7">
    <source>
        <dbReference type="EMBL" id="GFF80266.1"/>
    </source>
</evidence>
<dbReference type="InterPro" id="IPR046342">
    <property type="entry name" value="CBS_dom_sf"/>
</dbReference>
<sequence length="408" mass="45400">MAEHASQWMMQQPPTGRNSLPPEPTTATATANDTPTPTAAHATISANTTTTTTTTNTITFSTPDLNIVHGHEGPFVQPSSYLRPRGLSHPMRPSEPERAIDREEREGLRAIRNFLKVRTSYDVLPLSFRLIIFDTSLSVKESIVSAPLWDSKTSTFAGLLTTSDYINVIQYYFQNPAALDQIDQFRLDSLREVEKALGVAPPETISIDPERPLYEACRRMLESRARRIPLVTNDSQTDRPHVLSVVTQYRILKFVAVNVSDTQKLKKPLKEILLGTYDNIATASMDTPVIDVIHILVERSISSVPILNSEGVVYNVFEAVDVITLIKGGVYDDLSLTVGEALKKRSAEFPGIYTCSLNDGLDTIFDTIRKSRVHRLVVVDGDFRLKGVLTLSDILQYILLEGENDELS</sequence>
<evidence type="ECO:0000256" key="1">
    <source>
        <dbReference type="ARBA" id="ARBA00006750"/>
    </source>
</evidence>
<dbReference type="CDD" id="cd04618">
    <property type="entry name" value="CBS_euAMPK_gamma-like_repeat1"/>
    <property type="match status" value="1"/>
</dbReference>
<evidence type="ECO:0000313" key="8">
    <source>
        <dbReference type="Proteomes" id="UP000465220"/>
    </source>
</evidence>
<accession>A0ABQ1AEJ1</accession>
<reference evidence="7 8" key="1">
    <citation type="submission" date="2020-01" db="EMBL/GenBank/DDBJ databases">
        <title>Draft genome sequence of Aspergillus lentulus IFM 60648.</title>
        <authorList>
            <person name="Takahashi H."/>
            <person name="Yaguchi T."/>
        </authorList>
    </citation>
    <scope>NUCLEOTIDE SEQUENCE [LARGE SCALE GENOMIC DNA]</scope>
    <source>
        <strain evidence="7 8">IFM 60648</strain>
    </source>
</reference>
<evidence type="ECO:0000256" key="5">
    <source>
        <dbReference type="SAM" id="MobiDB-lite"/>
    </source>
</evidence>
<feature type="domain" description="CBS" evidence="6">
    <location>
        <begin position="200"/>
        <end position="262"/>
    </location>
</feature>
<protein>
    <submittedName>
        <fullName evidence="7">5'-AMP-activated protein kinase subunit gamma</fullName>
    </submittedName>
</protein>
<dbReference type="CDD" id="cd04641">
    <property type="entry name" value="CBS_euAMPK_gamma-like_repeat2"/>
    <property type="match status" value="1"/>
</dbReference>
<name>A0ABQ1AEJ1_ASPLE</name>
<keyword evidence="2" id="KW-0677">Repeat</keyword>
<dbReference type="InterPro" id="IPR000644">
    <property type="entry name" value="CBS_dom"/>
</dbReference>
<evidence type="ECO:0000256" key="3">
    <source>
        <dbReference type="ARBA" id="ARBA00023122"/>
    </source>
</evidence>